<dbReference type="EMBL" id="JAYWIO010000003">
    <property type="protein sequence ID" value="KAK7273150.1"/>
    <property type="molecule type" value="Genomic_DNA"/>
</dbReference>
<keyword evidence="3" id="KW-1185">Reference proteome</keyword>
<evidence type="ECO:0000313" key="3">
    <source>
        <dbReference type="Proteomes" id="UP001372338"/>
    </source>
</evidence>
<feature type="compositionally biased region" description="Low complexity" evidence="1">
    <location>
        <begin position="12"/>
        <end position="21"/>
    </location>
</feature>
<comment type="caution">
    <text evidence="2">The sequence shown here is derived from an EMBL/GenBank/DDBJ whole genome shotgun (WGS) entry which is preliminary data.</text>
</comment>
<feature type="compositionally biased region" description="Basic and acidic residues" evidence="1">
    <location>
        <begin position="72"/>
        <end position="96"/>
    </location>
</feature>
<gene>
    <name evidence="2" type="ORF">RIF29_14197</name>
</gene>
<organism evidence="2 3">
    <name type="scientific">Crotalaria pallida</name>
    <name type="common">Smooth rattlebox</name>
    <name type="synonym">Crotalaria striata</name>
    <dbReference type="NCBI Taxonomy" id="3830"/>
    <lineage>
        <taxon>Eukaryota</taxon>
        <taxon>Viridiplantae</taxon>
        <taxon>Streptophyta</taxon>
        <taxon>Embryophyta</taxon>
        <taxon>Tracheophyta</taxon>
        <taxon>Spermatophyta</taxon>
        <taxon>Magnoliopsida</taxon>
        <taxon>eudicotyledons</taxon>
        <taxon>Gunneridae</taxon>
        <taxon>Pentapetalae</taxon>
        <taxon>rosids</taxon>
        <taxon>fabids</taxon>
        <taxon>Fabales</taxon>
        <taxon>Fabaceae</taxon>
        <taxon>Papilionoideae</taxon>
        <taxon>50 kb inversion clade</taxon>
        <taxon>genistoids sensu lato</taxon>
        <taxon>core genistoids</taxon>
        <taxon>Crotalarieae</taxon>
        <taxon>Crotalaria</taxon>
    </lineage>
</organism>
<dbReference type="Proteomes" id="UP001372338">
    <property type="component" value="Unassembled WGS sequence"/>
</dbReference>
<protein>
    <submittedName>
        <fullName evidence="2">Uncharacterized protein</fullName>
    </submittedName>
</protein>
<evidence type="ECO:0000313" key="2">
    <source>
        <dbReference type="EMBL" id="KAK7273150.1"/>
    </source>
</evidence>
<evidence type="ECO:0000256" key="1">
    <source>
        <dbReference type="SAM" id="MobiDB-lite"/>
    </source>
</evidence>
<sequence>MTKKRGRPPKSPSSSQSQKQPDAMHNEINPHVFDLTKLDEEDLALIDNLSAKQLESLVQGIELIRARVKGKSSVERTKDSNGENNARDAEPSEKELSQGNLVTNDVIGASITPTGADPAAISGLNNVAAKEADAGKHNASSAGPNSLESITPEEDNWHSNLYGSELFKFVRNLKGLQGRLRLLNSSRFQNIDKREIVCKDNLIRAQAALAADPLNANLQKAEKEANQELSKVSEAAISFLKQKAKEHWIKDGDQNTKYFHAVIRQRAYKNRILSIQDDQGNMHTEQQNIESVFLNYYSTLLTQGASADWCLTDFEIHEGNVLNEKLLV</sequence>
<name>A0AAN9FGG7_CROPI</name>
<accession>A0AAN9FGG7</accession>
<proteinExistence type="predicted"/>
<dbReference type="AlphaFoldDB" id="A0AAN9FGG7"/>
<reference evidence="2 3" key="1">
    <citation type="submission" date="2024-01" db="EMBL/GenBank/DDBJ databases">
        <title>The genomes of 5 underutilized Papilionoideae crops provide insights into root nodulation and disease resistanc.</title>
        <authorList>
            <person name="Yuan L."/>
        </authorList>
    </citation>
    <scope>NUCLEOTIDE SEQUENCE [LARGE SCALE GENOMIC DNA]</scope>
    <source>
        <strain evidence="2">ZHUSHIDOU_FW_LH</strain>
        <tissue evidence="2">Leaf</tissue>
    </source>
</reference>
<feature type="region of interest" description="Disordered" evidence="1">
    <location>
        <begin position="68"/>
        <end position="100"/>
    </location>
</feature>
<feature type="region of interest" description="Disordered" evidence="1">
    <location>
        <begin position="1"/>
        <end position="31"/>
    </location>
</feature>